<keyword evidence="1" id="KW-0812">Transmembrane</keyword>
<evidence type="ECO:0000313" key="2">
    <source>
        <dbReference type="EMBL" id="KAJ4441710.1"/>
    </source>
</evidence>
<keyword evidence="1" id="KW-1133">Transmembrane helix</keyword>
<name>A0ABQ8T744_PERAM</name>
<sequence length="210" mass="23535">MRGPCYTVKLWQKALLIIYRGIFYKEKDQLRMAILIDDFQSHPVKVGVRSQTLEQLEDNISREIRTTDGMMLALITGNKKRRVKMCLAENDGLFQYLMRYARVLQKPRSEFNTELSYYVVYHDKRGDGGGADDDGDDDDADDGCVIFYITTLATAEVISASPVCRNFARAIPTPPTRLVVVVVVVVVDGGVIVTMLFTAMAVIMIAVAID</sequence>
<evidence type="ECO:0000313" key="3">
    <source>
        <dbReference type="Proteomes" id="UP001148838"/>
    </source>
</evidence>
<accession>A0ABQ8T744</accession>
<proteinExistence type="predicted"/>
<feature type="transmembrane region" description="Helical" evidence="1">
    <location>
        <begin position="178"/>
        <end position="209"/>
    </location>
</feature>
<gene>
    <name evidence="2" type="ORF">ANN_11568</name>
</gene>
<organism evidence="2 3">
    <name type="scientific">Periplaneta americana</name>
    <name type="common">American cockroach</name>
    <name type="synonym">Blatta americana</name>
    <dbReference type="NCBI Taxonomy" id="6978"/>
    <lineage>
        <taxon>Eukaryota</taxon>
        <taxon>Metazoa</taxon>
        <taxon>Ecdysozoa</taxon>
        <taxon>Arthropoda</taxon>
        <taxon>Hexapoda</taxon>
        <taxon>Insecta</taxon>
        <taxon>Pterygota</taxon>
        <taxon>Neoptera</taxon>
        <taxon>Polyneoptera</taxon>
        <taxon>Dictyoptera</taxon>
        <taxon>Blattodea</taxon>
        <taxon>Blattoidea</taxon>
        <taxon>Blattidae</taxon>
        <taxon>Blattinae</taxon>
        <taxon>Periplaneta</taxon>
    </lineage>
</organism>
<reference evidence="2 3" key="1">
    <citation type="journal article" date="2022" name="Allergy">
        <title>Genome assembly and annotation of Periplaneta americana reveal a comprehensive cockroach allergen profile.</title>
        <authorList>
            <person name="Wang L."/>
            <person name="Xiong Q."/>
            <person name="Saelim N."/>
            <person name="Wang L."/>
            <person name="Nong W."/>
            <person name="Wan A.T."/>
            <person name="Shi M."/>
            <person name="Liu X."/>
            <person name="Cao Q."/>
            <person name="Hui J.H.L."/>
            <person name="Sookrung N."/>
            <person name="Leung T.F."/>
            <person name="Tungtrongchitr A."/>
            <person name="Tsui S.K.W."/>
        </authorList>
    </citation>
    <scope>NUCLEOTIDE SEQUENCE [LARGE SCALE GENOMIC DNA]</scope>
    <source>
        <strain evidence="2">PWHHKU_190912</strain>
    </source>
</reference>
<protein>
    <submittedName>
        <fullName evidence="2">Uncharacterized protein</fullName>
    </submittedName>
</protein>
<dbReference type="Proteomes" id="UP001148838">
    <property type="component" value="Unassembled WGS sequence"/>
</dbReference>
<keyword evidence="1" id="KW-0472">Membrane</keyword>
<comment type="caution">
    <text evidence="2">The sequence shown here is derived from an EMBL/GenBank/DDBJ whole genome shotgun (WGS) entry which is preliminary data.</text>
</comment>
<evidence type="ECO:0000256" key="1">
    <source>
        <dbReference type="SAM" id="Phobius"/>
    </source>
</evidence>
<dbReference type="EMBL" id="JAJSOF020000015">
    <property type="protein sequence ID" value="KAJ4441710.1"/>
    <property type="molecule type" value="Genomic_DNA"/>
</dbReference>
<keyword evidence="3" id="KW-1185">Reference proteome</keyword>